<accession>A0AAV4S293</accession>
<evidence type="ECO:0000313" key="1">
    <source>
        <dbReference type="EMBL" id="GIY27084.1"/>
    </source>
</evidence>
<protein>
    <submittedName>
        <fullName evidence="1">Uncharacterized protein</fullName>
    </submittedName>
</protein>
<comment type="caution">
    <text evidence="1">The sequence shown here is derived from an EMBL/GenBank/DDBJ whole genome shotgun (WGS) entry which is preliminary data.</text>
</comment>
<evidence type="ECO:0000313" key="2">
    <source>
        <dbReference type="Proteomes" id="UP001054837"/>
    </source>
</evidence>
<gene>
    <name evidence="1" type="ORF">CDAR_504441</name>
</gene>
<reference evidence="1 2" key="1">
    <citation type="submission" date="2021-06" db="EMBL/GenBank/DDBJ databases">
        <title>Caerostris darwini draft genome.</title>
        <authorList>
            <person name="Kono N."/>
            <person name="Arakawa K."/>
        </authorList>
    </citation>
    <scope>NUCLEOTIDE SEQUENCE [LARGE SCALE GENOMIC DNA]</scope>
</reference>
<sequence>MSKLIADVNIVSRIQMRIFITFFKDFLQSLPPENQPRDSDTDKRKFEGNAFCIPRILLKRIFYPTPNCSSKTFGDLVSAINETRRCFVDAVFSIAM</sequence>
<dbReference type="AlphaFoldDB" id="A0AAV4S293"/>
<proteinExistence type="predicted"/>
<keyword evidence="2" id="KW-1185">Reference proteome</keyword>
<organism evidence="1 2">
    <name type="scientific">Caerostris darwini</name>
    <dbReference type="NCBI Taxonomy" id="1538125"/>
    <lineage>
        <taxon>Eukaryota</taxon>
        <taxon>Metazoa</taxon>
        <taxon>Ecdysozoa</taxon>
        <taxon>Arthropoda</taxon>
        <taxon>Chelicerata</taxon>
        <taxon>Arachnida</taxon>
        <taxon>Araneae</taxon>
        <taxon>Araneomorphae</taxon>
        <taxon>Entelegynae</taxon>
        <taxon>Araneoidea</taxon>
        <taxon>Araneidae</taxon>
        <taxon>Caerostris</taxon>
    </lineage>
</organism>
<name>A0AAV4S293_9ARAC</name>
<dbReference type="Proteomes" id="UP001054837">
    <property type="component" value="Unassembled WGS sequence"/>
</dbReference>
<dbReference type="EMBL" id="BPLQ01007013">
    <property type="protein sequence ID" value="GIY27084.1"/>
    <property type="molecule type" value="Genomic_DNA"/>
</dbReference>